<name>A0A521ENC9_9RHOB</name>
<keyword evidence="4" id="KW-1185">Reference proteome</keyword>
<reference evidence="3 4" key="1">
    <citation type="submission" date="2017-05" db="EMBL/GenBank/DDBJ databases">
        <authorList>
            <person name="Varghese N."/>
            <person name="Submissions S."/>
        </authorList>
    </citation>
    <scope>NUCLEOTIDE SEQUENCE [LARGE SCALE GENOMIC DNA]</scope>
    <source>
        <strain evidence="3 4">DSM 28009</strain>
    </source>
</reference>
<feature type="chain" id="PRO_5022052518" description="LPXTG-motif cell wall anchor domain-containing protein" evidence="2">
    <location>
        <begin position="17"/>
        <end position="56"/>
    </location>
</feature>
<protein>
    <recommendedName>
        <fullName evidence="5">LPXTG-motif cell wall anchor domain-containing protein</fullName>
    </recommendedName>
</protein>
<keyword evidence="1" id="KW-0472">Membrane</keyword>
<evidence type="ECO:0000256" key="1">
    <source>
        <dbReference type="SAM" id="Phobius"/>
    </source>
</evidence>
<organism evidence="3 4">
    <name type="scientific">Ruegeria faecimaris</name>
    <dbReference type="NCBI Taxonomy" id="686389"/>
    <lineage>
        <taxon>Bacteria</taxon>
        <taxon>Pseudomonadati</taxon>
        <taxon>Pseudomonadota</taxon>
        <taxon>Alphaproteobacteria</taxon>
        <taxon>Rhodobacterales</taxon>
        <taxon>Roseobacteraceae</taxon>
        <taxon>Ruegeria</taxon>
    </lineage>
</organism>
<feature type="signal peptide" evidence="2">
    <location>
        <begin position="1"/>
        <end position="16"/>
    </location>
</feature>
<gene>
    <name evidence="3" type="ORF">SAMN06265380_11294</name>
</gene>
<evidence type="ECO:0000313" key="3">
    <source>
        <dbReference type="EMBL" id="SMO85404.1"/>
    </source>
</evidence>
<keyword evidence="1" id="KW-1133">Transmembrane helix</keyword>
<evidence type="ECO:0000256" key="2">
    <source>
        <dbReference type="SAM" id="SignalP"/>
    </source>
</evidence>
<dbReference type="Proteomes" id="UP000319555">
    <property type="component" value="Unassembled WGS sequence"/>
</dbReference>
<accession>A0A521ENC9</accession>
<dbReference type="AlphaFoldDB" id="A0A521ENC9"/>
<evidence type="ECO:0000313" key="4">
    <source>
        <dbReference type="Proteomes" id="UP000319555"/>
    </source>
</evidence>
<feature type="transmembrane region" description="Helical" evidence="1">
    <location>
        <begin position="26"/>
        <end position="45"/>
    </location>
</feature>
<dbReference type="EMBL" id="FXTE01000012">
    <property type="protein sequence ID" value="SMO85404.1"/>
    <property type="molecule type" value="Genomic_DNA"/>
</dbReference>
<keyword evidence="1" id="KW-0812">Transmembrane</keyword>
<sequence length="56" mass="6057">MRYAIPALFLASPALAHPASLPHGHSADWAVPVALLLIGAAAFMAKRKAIRVRRRQ</sequence>
<dbReference type="RefSeq" id="WP_185956729.1">
    <property type="nucleotide sequence ID" value="NZ_CANLVA010000008.1"/>
</dbReference>
<evidence type="ECO:0008006" key="5">
    <source>
        <dbReference type="Google" id="ProtNLM"/>
    </source>
</evidence>
<proteinExistence type="predicted"/>
<keyword evidence="2" id="KW-0732">Signal</keyword>